<reference evidence="6 7" key="1">
    <citation type="submission" date="2021-03" db="EMBL/GenBank/DDBJ databases">
        <title>Genomic Encyclopedia of Type Strains, Phase IV (KMG-IV): sequencing the most valuable type-strain genomes for metagenomic binning, comparative biology and taxonomic classification.</title>
        <authorList>
            <person name="Goeker M."/>
        </authorList>
    </citation>
    <scope>NUCLEOTIDE SEQUENCE [LARGE SCALE GENOMIC DNA]</scope>
    <source>
        <strain evidence="6 7">DSM 6139</strain>
    </source>
</reference>
<evidence type="ECO:0000256" key="4">
    <source>
        <dbReference type="ARBA" id="ARBA00040194"/>
    </source>
</evidence>
<keyword evidence="2 6" id="KW-0378">Hydrolase</keyword>
<evidence type="ECO:0000256" key="2">
    <source>
        <dbReference type="ARBA" id="ARBA00022801"/>
    </source>
</evidence>
<sequence>MPRKTMKPCKQPGCPLLTAGKYCDVHAKQSAATVLSSTDKGYDGRWRKVKKKYLESHPLCVRCMQVGSLTKATVVDHIIPHRGDMILFWDETNWQPLCTRCHNRKTRVEDMHILYKY</sequence>
<dbReference type="InterPro" id="IPR003615">
    <property type="entry name" value="HNH_nuc"/>
</dbReference>
<name>A0ABS4G6Z1_9CLOT</name>
<dbReference type="Proteomes" id="UP001519271">
    <property type="component" value="Unassembled WGS sequence"/>
</dbReference>
<evidence type="ECO:0000259" key="5">
    <source>
        <dbReference type="SMART" id="SM00507"/>
    </source>
</evidence>
<accession>A0ABS4G6Z1</accession>
<protein>
    <recommendedName>
        <fullName evidence="4">Putative HNH nuclease YajD</fullName>
    </recommendedName>
</protein>
<evidence type="ECO:0000256" key="1">
    <source>
        <dbReference type="ARBA" id="ARBA00022722"/>
    </source>
</evidence>
<proteinExistence type="inferred from homology"/>
<dbReference type="PANTHER" id="PTHR41286:SF1">
    <property type="entry name" value="HNH NUCLEASE YAJD-RELATED"/>
    <property type="match status" value="1"/>
</dbReference>
<comment type="caution">
    <text evidence="6">The sequence shown here is derived from an EMBL/GenBank/DDBJ whole genome shotgun (WGS) entry which is preliminary data.</text>
</comment>
<keyword evidence="7" id="KW-1185">Reference proteome</keyword>
<organism evidence="6 7">
    <name type="scientific">Youngiibacter multivorans</name>
    <dbReference type="NCBI Taxonomy" id="937251"/>
    <lineage>
        <taxon>Bacteria</taxon>
        <taxon>Bacillati</taxon>
        <taxon>Bacillota</taxon>
        <taxon>Clostridia</taxon>
        <taxon>Eubacteriales</taxon>
        <taxon>Clostridiaceae</taxon>
        <taxon>Youngiibacter</taxon>
    </lineage>
</organism>
<evidence type="ECO:0000313" key="6">
    <source>
        <dbReference type="EMBL" id="MBP1920301.1"/>
    </source>
</evidence>
<gene>
    <name evidence="6" type="ORF">J2Z34_002812</name>
</gene>
<dbReference type="CDD" id="cd00085">
    <property type="entry name" value="HNHc"/>
    <property type="match status" value="1"/>
</dbReference>
<dbReference type="GO" id="GO:0016787">
    <property type="term" value="F:hydrolase activity"/>
    <property type="evidence" value="ECO:0007669"/>
    <property type="project" value="UniProtKB-KW"/>
</dbReference>
<dbReference type="EMBL" id="JAGGKC010000027">
    <property type="protein sequence ID" value="MBP1920301.1"/>
    <property type="molecule type" value="Genomic_DNA"/>
</dbReference>
<evidence type="ECO:0000313" key="7">
    <source>
        <dbReference type="Proteomes" id="UP001519271"/>
    </source>
</evidence>
<comment type="similarity">
    <text evidence="3">Belongs to the HNH nuclease family.</text>
</comment>
<dbReference type="SMART" id="SM00507">
    <property type="entry name" value="HNHc"/>
    <property type="match status" value="1"/>
</dbReference>
<dbReference type="Pfam" id="PF01844">
    <property type="entry name" value="HNH"/>
    <property type="match status" value="1"/>
</dbReference>
<dbReference type="InterPro" id="IPR002711">
    <property type="entry name" value="HNH"/>
</dbReference>
<dbReference type="PANTHER" id="PTHR41286">
    <property type="entry name" value="HNH NUCLEASE YAJD-RELATED"/>
    <property type="match status" value="1"/>
</dbReference>
<feature type="domain" description="HNH nuclease" evidence="5">
    <location>
        <begin position="48"/>
        <end position="103"/>
    </location>
</feature>
<keyword evidence="1" id="KW-0540">Nuclease</keyword>
<dbReference type="Gene3D" id="1.10.30.50">
    <property type="match status" value="1"/>
</dbReference>
<evidence type="ECO:0000256" key="3">
    <source>
        <dbReference type="ARBA" id="ARBA00038412"/>
    </source>
</evidence>